<dbReference type="GO" id="GO:0016236">
    <property type="term" value="P:macroautophagy"/>
    <property type="evidence" value="ECO:0007669"/>
    <property type="project" value="TreeGrafter"/>
</dbReference>
<feature type="domain" description="Vps41 beta-propeller" evidence="1">
    <location>
        <begin position="68"/>
        <end position="145"/>
    </location>
</feature>
<protein>
    <recommendedName>
        <fullName evidence="1">Vps41 beta-propeller domain-containing protein</fullName>
    </recommendedName>
</protein>
<accession>A0AAD5L5D7</accession>
<dbReference type="AlphaFoldDB" id="A0AAD5L5D7"/>
<dbReference type="Proteomes" id="UP001209570">
    <property type="component" value="Unassembled WGS sequence"/>
</dbReference>
<dbReference type="InterPro" id="IPR057780">
    <property type="entry name" value="Beta-prop_Vps41"/>
</dbReference>
<dbReference type="SUPFAM" id="SSF50978">
    <property type="entry name" value="WD40 repeat-like"/>
    <property type="match status" value="1"/>
</dbReference>
<reference evidence="2" key="1">
    <citation type="submission" date="2021-12" db="EMBL/GenBank/DDBJ databases">
        <title>Prjna785345.</title>
        <authorList>
            <person name="Rujirawat T."/>
            <person name="Krajaejun T."/>
        </authorList>
    </citation>
    <scope>NUCLEOTIDE SEQUENCE</scope>
    <source>
        <strain evidence="2">Pi057C3</strain>
    </source>
</reference>
<keyword evidence="3" id="KW-1185">Reference proteome</keyword>
<dbReference type="EMBL" id="JAKCXM010002538">
    <property type="protein sequence ID" value="KAJ0390150.1"/>
    <property type="molecule type" value="Genomic_DNA"/>
</dbReference>
<organism evidence="2 3">
    <name type="scientific">Pythium insidiosum</name>
    <name type="common">Pythiosis disease agent</name>
    <dbReference type="NCBI Taxonomy" id="114742"/>
    <lineage>
        <taxon>Eukaryota</taxon>
        <taxon>Sar</taxon>
        <taxon>Stramenopiles</taxon>
        <taxon>Oomycota</taxon>
        <taxon>Peronosporomycetes</taxon>
        <taxon>Pythiales</taxon>
        <taxon>Pythiaceae</taxon>
        <taxon>Pythium</taxon>
    </lineage>
</organism>
<dbReference type="PANTHER" id="PTHR12616">
    <property type="entry name" value="VACUOLAR PROTEIN SORTING VPS41"/>
    <property type="match status" value="1"/>
</dbReference>
<proteinExistence type="predicted"/>
<evidence type="ECO:0000313" key="3">
    <source>
        <dbReference type="Proteomes" id="UP001209570"/>
    </source>
</evidence>
<dbReference type="InterPro" id="IPR045111">
    <property type="entry name" value="Vps41/Vps8"/>
</dbReference>
<comment type="caution">
    <text evidence="2">The sequence shown here is derived from an EMBL/GenBank/DDBJ whole genome shotgun (WGS) entry which is preliminary data.</text>
</comment>
<name>A0AAD5L5D7_PYTIN</name>
<dbReference type="GO" id="GO:0030897">
    <property type="term" value="C:HOPS complex"/>
    <property type="evidence" value="ECO:0007669"/>
    <property type="project" value="TreeGrafter"/>
</dbReference>
<gene>
    <name evidence="2" type="ORF">P43SY_006478</name>
</gene>
<evidence type="ECO:0000313" key="2">
    <source>
        <dbReference type="EMBL" id="KAJ0390150.1"/>
    </source>
</evidence>
<dbReference type="GO" id="GO:0009267">
    <property type="term" value="P:cellular response to starvation"/>
    <property type="evidence" value="ECO:0007669"/>
    <property type="project" value="TreeGrafter"/>
</dbReference>
<dbReference type="InterPro" id="IPR015943">
    <property type="entry name" value="WD40/YVTN_repeat-like_dom_sf"/>
</dbReference>
<dbReference type="GO" id="GO:0005770">
    <property type="term" value="C:late endosome"/>
    <property type="evidence" value="ECO:0007669"/>
    <property type="project" value="TreeGrafter"/>
</dbReference>
<sequence length="162" mass="17420">MHQHYKKVNEVCIDETGQFIASCSDDGTVAVYTLFSQSPAPAKGGSNNNASAGTASAPTAHVSVASTGGEVNIYNYFSAIYTVQLEDRYALKRERSFACGGIAGQLILNKKGWIIDKENTVHEGEGPVHAIKWKDGLVAWANDWGWLDAGRSRKAAPTTSQT</sequence>
<evidence type="ECO:0000259" key="1">
    <source>
        <dbReference type="Pfam" id="PF23411"/>
    </source>
</evidence>
<dbReference type="Gene3D" id="2.130.10.10">
    <property type="entry name" value="YVTN repeat-like/Quinoprotein amine dehydrogenase"/>
    <property type="match status" value="1"/>
</dbReference>
<dbReference type="Pfam" id="PF23411">
    <property type="entry name" value="Beta-prop_Vps41"/>
    <property type="match status" value="1"/>
</dbReference>
<dbReference type="PANTHER" id="PTHR12616:SF1">
    <property type="entry name" value="VACUOLAR PROTEIN SORTING-ASSOCIATED PROTEIN 41 HOMOLOG"/>
    <property type="match status" value="1"/>
</dbReference>
<dbReference type="InterPro" id="IPR036322">
    <property type="entry name" value="WD40_repeat_dom_sf"/>
</dbReference>
<dbReference type="GO" id="GO:0006623">
    <property type="term" value="P:protein targeting to vacuole"/>
    <property type="evidence" value="ECO:0007669"/>
    <property type="project" value="InterPro"/>
</dbReference>
<dbReference type="GO" id="GO:0034058">
    <property type="term" value="P:endosomal vesicle fusion"/>
    <property type="evidence" value="ECO:0007669"/>
    <property type="project" value="TreeGrafter"/>
</dbReference>